<dbReference type="Proteomes" id="UP000507470">
    <property type="component" value="Unassembled WGS sequence"/>
</dbReference>
<reference evidence="2 3" key="1">
    <citation type="submission" date="2020-06" db="EMBL/GenBank/DDBJ databases">
        <authorList>
            <person name="Li R."/>
            <person name="Bekaert M."/>
        </authorList>
    </citation>
    <scope>NUCLEOTIDE SEQUENCE [LARGE SCALE GENOMIC DNA]</scope>
    <source>
        <strain evidence="3">wild</strain>
    </source>
</reference>
<protein>
    <submittedName>
        <fullName evidence="2">Uncharacterized protein</fullName>
    </submittedName>
</protein>
<feature type="region of interest" description="Disordered" evidence="1">
    <location>
        <begin position="54"/>
        <end position="73"/>
    </location>
</feature>
<organism evidence="2 3">
    <name type="scientific">Mytilus coruscus</name>
    <name type="common">Sea mussel</name>
    <dbReference type="NCBI Taxonomy" id="42192"/>
    <lineage>
        <taxon>Eukaryota</taxon>
        <taxon>Metazoa</taxon>
        <taxon>Spiralia</taxon>
        <taxon>Lophotrochozoa</taxon>
        <taxon>Mollusca</taxon>
        <taxon>Bivalvia</taxon>
        <taxon>Autobranchia</taxon>
        <taxon>Pteriomorphia</taxon>
        <taxon>Mytilida</taxon>
        <taxon>Mytiloidea</taxon>
        <taxon>Mytilidae</taxon>
        <taxon>Mytilinae</taxon>
        <taxon>Mytilus</taxon>
    </lineage>
</organism>
<dbReference type="EMBL" id="CACVKT020006443">
    <property type="protein sequence ID" value="CAC5401563.1"/>
    <property type="molecule type" value="Genomic_DNA"/>
</dbReference>
<dbReference type="OrthoDB" id="5062908at2759"/>
<evidence type="ECO:0000313" key="2">
    <source>
        <dbReference type="EMBL" id="CAC5401563.1"/>
    </source>
</evidence>
<proteinExistence type="predicted"/>
<evidence type="ECO:0000256" key="1">
    <source>
        <dbReference type="SAM" id="MobiDB-lite"/>
    </source>
</evidence>
<evidence type="ECO:0000313" key="3">
    <source>
        <dbReference type="Proteomes" id="UP000507470"/>
    </source>
</evidence>
<gene>
    <name evidence="2" type="ORF">MCOR_35634</name>
</gene>
<accession>A0A6J8CYD0</accession>
<keyword evidence="3" id="KW-1185">Reference proteome</keyword>
<sequence length="247" mass="28740">METQTERPKLSFSIENLIERKDYKNETSKDAQIVSRNVDKDEFIVREKNIPVYNGEDSNHTDKTLPSKNSSPHSYNNWLISHDTAKKEIVPQSFDNYYGIQTLVHPAFTMGRMPNEEYQAYLLRYYSLLPTNTLTSFGKYLDLKSPTLKRFPNTTKSNRLDLQDKMQRNPSNEKISQVRDINDNTKENPLSDFIKNEKESTKEIDDPIKVLQSKGKKVVSKTQKTFTCPECGLDLRCEKTELEMKLK</sequence>
<name>A0A6J8CYD0_MYTCO</name>
<dbReference type="AlphaFoldDB" id="A0A6J8CYD0"/>